<accession>A0A255ZAL9</accession>
<sequence length="157" mass="17299">MNKATALLLLLLLCSCQLFDRQVPDEEELLRKRLGEINWKEVSTYPSVAGCGGILDKEAQKKCFFEGMARLVSERLNDGALALVYPENDTLRVKVTVFADAAVKFEPQLNEAGLSVNVKAIDSVLNAHLADFPKIEPAQKEGVPVTSQFILPVIITK</sequence>
<evidence type="ECO:0000313" key="2">
    <source>
        <dbReference type="EMBL" id="OYQ38506.1"/>
    </source>
</evidence>
<name>A0A255ZAL9_9FLAO</name>
<dbReference type="Proteomes" id="UP000216605">
    <property type="component" value="Unassembled WGS sequence"/>
</dbReference>
<dbReference type="AlphaFoldDB" id="A0A255ZAL9"/>
<feature type="chain" id="PRO_5012965497" description="TonB C-terminal domain-containing protein" evidence="1">
    <location>
        <begin position="21"/>
        <end position="157"/>
    </location>
</feature>
<dbReference type="RefSeq" id="WP_094413187.1">
    <property type="nucleotide sequence ID" value="NZ_NOXV01000214.1"/>
</dbReference>
<evidence type="ECO:0000313" key="3">
    <source>
        <dbReference type="Proteomes" id="UP000216605"/>
    </source>
</evidence>
<proteinExistence type="predicted"/>
<evidence type="ECO:0000256" key="1">
    <source>
        <dbReference type="SAM" id="SignalP"/>
    </source>
</evidence>
<dbReference type="OrthoDB" id="1191002at2"/>
<evidence type="ECO:0008006" key="4">
    <source>
        <dbReference type="Google" id="ProtNLM"/>
    </source>
</evidence>
<dbReference type="EMBL" id="NOXV01000214">
    <property type="protein sequence ID" value="OYQ38506.1"/>
    <property type="molecule type" value="Genomic_DNA"/>
</dbReference>
<comment type="caution">
    <text evidence="2">The sequence shown here is derived from an EMBL/GenBank/DDBJ whole genome shotgun (WGS) entry which is preliminary data.</text>
</comment>
<protein>
    <recommendedName>
        <fullName evidence="4">TonB C-terminal domain-containing protein</fullName>
    </recommendedName>
</protein>
<organism evidence="2 3">
    <name type="scientific">Flavobacterium cyanobacteriorum</name>
    <dbReference type="NCBI Taxonomy" id="2022802"/>
    <lineage>
        <taxon>Bacteria</taxon>
        <taxon>Pseudomonadati</taxon>
        <taxon>Bacteroidota</taxon>
        <taxon>Flavobacteriia</taxon>
        <taxon>Flavobacteriales</taxon>
        <taxon>Flavobacteriaceae</taxon>
        <taxon>Flavobacterium</taxon>
    </lineage>
</organism>
<keyword evidence="1" id="KW-0732">Signal</keyword>
<reference evidence="2 3" key="1">
    <citation type="submission" date="2017-07" db="EMBL/GenBank/DDBJ databases">
        <title>Flavobacterium cyanobacteriorum sp. nov., isolated from cyanobacterial aggregates in a eutrophic lake.</title>
        <authorList>
            <person name="Cai H."/>
        </authorList>
    </citation>
    <scope>NUCLEOTIDE SEQUENCE [LARGE SCALE GENOMIC DNA]</scope>
    <source>
        <strain evidence="2 3">TH021</strain>
    </source>
</reference>
<gene>
    <name evidence="2" type="ORF">CHU92_04910</name>
</gene>
<keyword evidence="3" id="KW-1185">Reference proteome</keyword>
<feature type="signal peptide" evidence="1">
    <location>
        <begin position="1"/>
        <end position="20"/>
    </location>
</feature>
<dbReference type="PROSITE" id="PS51257">
    <property type="entry name" value="PROKAR_LIPOPROTEIN"/>
    <property type="match status" value="1"/>
</dbReference>